<dbReference type="Gene3D" id="2.60.120.1440">
    <property type="match status" value="1"/>
</dbReference>
<sequence length="324" mass="35842">MEEFSSLRDKIQNNTASDAEVEKFMLHVRQMLEEERGRSGEPLVGAELDDVMAGIWQKTAEGAAQNRRQPIFTRVRFVRLMAAATLVALLGASLYVFWPDGVPSLTDAGAINRTVYEGRNYIRLPDGSTIELNEGSTLFYDSDFGKTNRVVTLDGQGYFDVAHDPDKPFLVKSPDVVVTVLGTAFDVRAYAGEDVTVTVSRGKVKVGNETEVFGELLPDQQLTYHRKSARTETRALAAGKALDWKADFLILDDVTVGEALDKIADRFHVRVAFDDEAIRGCKVRIAFVHRESLDDMLGVLEAITRARFQVHDNVISVAGGEPCV</sequence>
<dbReference type="PIRSF" id="PIRSF018266">
    <property type="entry name" value="FecR"/>
    <property type="match status" value="1"/>
</dbReference>
<dbReference type="PANTHER" id="PTHR30273:SF2">
    <property type="entry name" value="PROTEIN FECR"/>
    <property type="match status" value="1"/>
</dbReference>
<dbReference type="RefSeq" id="WP_254090345.1">
    <property type="nucleotide sequence ID" value="NZ_JAHESC010000013.1"/>
</dbReference>
<comment type="caution">
    <text evidence="4">The sequence shown here is derived from an EMBL/GenBank/DDBJ whole genome shotgun (WGS) entry which is preliminary data.</text>
</comment>
<proteinExistence type="predicted"/>
<keyword evidence="1" id="KW-0472">Membrane</keyword>
<name>A0AAP2GHD8_9BACT</name>
<evidence type="ECO:0000313" key="4">
    <source>
        <dbReference type="EMBL" id="MBT1687111.1"/>
    </source>
</evidence>
<evidence type="ECO:0000259" key="3">
    <source>
        <dbReference type="Pfam" id="PF16344"/>
    </source>
</evidence>
<feature type="domain" description="FecR protein" evidence="2">
    <location>
        <begin position="117"/>
        <end position="205"/>
    </location>
</feature>
<dbReference type="GO" id="GO:0016989">
    <property type="term" value="F:sigma factor antagonist activity"/>
    <property type="evidence" value="ECO:0007669"/>
    <property type="project" value="TreeGrafter"/>
</dbReference>
<dbReference type="EMBL" id="JAHESC010000013">
    <property type="protein sequence ID" value="MBT1687111.1"/>
    <property type="molecule type" value="Genomic_DNA"/>
</dbReference>
<feature type="transmembrane region" description="Helical" evidence="1">
    <location>
        <begin position="77"/>
        <end position="98"/>
    </location>
</feature>
<organism evidence="4 5">
    <name type="scientific">Dawidia soli</name>
    <dbReference type="NCBI Taxonomy" id="2782352"/>
    <lineage>
        <taxon>Bacteria</taxon>
        <taxon>Pseudomonadati</taxon>
        <taxon>Bacteroidota</taxon>
        <taxon>Cytophagia</taxon>
        <taxon>Cytophagales</taxon>
        <taxon>Chryseotaleaceae</taxon>
        <taxon>Dawidia</taxon>
    </lineage>
</organism>
<dbReference type="Pfam" id="PF04773">
    <property type="entry name" value="FecR"/>
    <property type="match status" value="1"/>
</dbReference>
<evidence type="ECO:0000256" key="1">
    <source>
        <dbReference type="SAM" id="Phobius"/>
    </source>
</evidence>
<dbReference type="InterPro" id="IPR006860">
    <property type="entry name" value="FecR"/>
</dbReference>
<dbReference type="Proteomes" id="UP001319180">
    <property type="component" value="Unassembled WGS sequence"/>
</dbReference>
<keyword evidence="5" id="KW-1185">Reference proteome</keyword>
<dbReference type="AlphaFoldDB" id="A0AAP2GHD8"/>
<dbReference type="Pfam" id="PF16344">
    <property type="entry name" value="FecR_C"/>
    <property type="match status" value="1"/>
</dbReference>
<dbReference type="Gene3D" id="3.55.50.30">
    <property type="match status" value="1"/>
</dbReference>
<feature type="domain" description="Protein FecR C-terminal" evidence="3">
    <location>
        <begin position="249"/>
        <end position="315"/>
    </location>
</feature>
<dbReference type="InterPro" id="IPR012373">
    <property type="entry name" value="Ferrdict_sens_TM"/>
</dbReference>
<evidence type="ECO:0000313" key="5">
    <source>
        <dbReference type="Proteomes" id="UP001319180"/>
    </source>
</evidence>
<protein>
    <submittedName>
        <fullName evidence="4">FecR domain-containing protein</fullName>
    </submittedName>
</protein>
<dbReference type="InterPro" id="IPR032508">
    <property type="entry name" value="FecR_C"/>
</dbReference>
<keyword evidence="1" id="KW-0812">Transmembrane</keyword>
<accession>A0AAP2GHD8</accession>
<evidence type="ECO:0000259" key="2">
    <source>
        <dbReference type="Pfam" id="PF04773"/>
    </source>
</evidence>
<gene>
    <name evidence="4" type="ORF">KK078_11105</name>
</gene>
<dbReference type="PANTHER" id="PTHR30273">
    <property type="entry name" value="PERIPLASMIC SIGNAL SENSOR AND SIGMA FACTOR ACTIVATOR FECR-RELATED"/>
    <property type="match status" value="1"/>
</dbReference>
<reference evidence="4 5" key="1">
    <citation type="submission" date="2021-05" db="EMBL/GenBank/DDBJ databases">
        <title>A Polyphasic approach of four new species of the genus Ohtaekwangia: Ohtaekwangia histidinii sp. nov., Ohtaekwangia cretensis sp. nov., Ohtaekwangia indiensis sp. nov., Ohtaekwangia reichenbachii sp. nov. from diverse environment.</title>
        <authorList>
            <person name="Octaviana S."/>
        </authorList>
    </citation>
    <scope>NUCLEOTIDE SEQUENCE [LARGE SCALE GENOMIC DNA]</scope>
    <source>
        <strain evidence="4 5">PWU37</strain>
    </source>
</reference>
<keyword evidence="1" id="KW-1133">Transmembrane helix</keyword>